<feature type="transmembrane region" description="Helical" evidence="1">
    <location>
        <begin position="117"/>
        <end position="138"/>
    </location>
</feature>
<keyword evidence="1" id="KW-0472">Membrane</keyword>
<sequence length="155" mass="17496">MTAQYGIPTCCSGPGPAKFSGDPNYRDDKRRSTPRRRTYFNDSLHEISVKIQHPSLITFTDFVYTLIVFWALYNFALAATKTKEILMDWDVGSYCFGRGVSFAQCGRRYVGYLGHYVFWKFLGEVVPWAVIGVVVAFLGEEVIRMGKGLVKGKTA</sequence>
<keyword evidence="1" id="KW-1133">Transmembrane helix</keyword>
<dbReference type="EMBL" id="MU864563">
    <property type="protein sequence ID" value="KAK4183246.1"/>
    <property type="molecule type" value="Genomic_DNA"/>
</dbReference>
<feature type="transmembrane region" description="Helical" evidence="1">
    <location>
        <begin position="56"/>
        <end position="79"/>
    </location>
</feature>
<accession>A0AAN7AC72</accession>
<reference evidence="2" key="1">
    <citation type="journal article" date="2023" name="Mol. Phylogenet. Evol.">
        <title>Genome-scale phylogeny and comparative genomics of the fungal order Sordariales.</title>
        <authorList>
            <person name="Hensen N."/>
            <person name="Bonometti L."/>
            <person name="Westerberg I."/>
            <person name="Brannstrom I.O."/>
            <person name="Guillou S."/>
            <person name="Cros-Aarteil S."/>
            <person name="Calhoun S."/>
            <person name="Haridas S."/>
            <person name="Kuo A."/>
            <person name="Mondo S."/>
            <person name="Pangilinan J."/>
            <person name="Riley R."/>
            <person name="LaButti K."/>
            <person name="Andreopoulos B."/>
            <person name="Lipzen A."/>
            <person name="Chen C."/>
            <person name="Yan M."/>
            <person name="Daum C."/>
            <person name="Ng V."/>
            <person name="Clum A."/>
            <person name="Steindorff A."/>
            <person name="Ohm R.A."/>
            <person name="Martin F."/>
            <person name="Silar P."/>
            <person name="Natvig D.O."/>
            <person name="Lalanne C."/>
            <person name="Gautier V."/>
            <person name="Ament-Velasquez S.L."/>
            <person name="Kruys A."/>
            <person name="Hutchinson M.I."/>
            <person name="Powell A.J."/>
            <person name="Barry K."/>
            <person name="Miller A.N."/>
            <person name="Grigoriev I.V."/>
            <person name="Debuchy R."/>
            <person name="Gladieux P."/>
            <person name="Hiltunen Thoren M."/>
            <person name="Johannesson H."/>
        </authorList>
    </citation>
    <scope>NUCLEOTIDE SEQUENCE</scope>
    <source>
        <strain evidence="2">PSN309</strain>
    </source>
</reference>
<reference evidence="2" key="2">
    <citation type="submission" date="2023-05" db="EMBL/GenBank/DDBJ databases">
        <authorList>
            <consortium name="Lawrence Berkeley National Laboratory"/>
            <person name="Steindorff A."/>
            <person name="Hensen N."/>
            <person name="Bonometti L."/>
            <person name="Westerberg I."/>
            <person name="Brannstrom I.O."/>
            <person name="Guillou S."/>
            <person name="Cros-Aarteil S."/>
            <person name="Calhoun S."/>
            <person name="Haridas S."/>
            <person name="Kuo A."/>
            <person name="Mondo S."/>
            <person name="Pangilinan J."/>
            <person name="Riley R."/>
            <person name="Labutti K."/>
            <person name="Andreopoulos B."/>
            <person name="Lipzen A."/>
            <person name="Chen C."/>
            <person name="Yanf M."/>
            <person name="Daum C."/>
            <person name="Ng V."/>
            <person name="Clum A."/>
            <person name="Ohm R."/>
            <person name="Martin F."/>
            <person name="Silar P."/>
            <person name="Natvig D."/>
            <person name="Lalanne C."/>
            <person name="Gautier V."/>
            <person name="Ament-Velasquez S.L."/>
            <person name="Kruys A."/>
            <person name="Hutchinson M.I."/>
            <person name="Powell A.J."/>
            <person name="Barry K."/>
            <person name="Miller A.N."/>
            <person name="Grigoriev I.V."/>
            <person name="Debuchy R."/>
            <person name="Gladieux P."/>
            <person name="Thoren M.H."/>
            <person name="Johannesson H."/>
        </authorList>
    </citation>
    <scope>NUCLEOTIDE SEQUENCE</scope>
    <source>
        <strain evidence="2">PSN309</strain>
    </source>
</reference>
<gene>
    <name evidence="2" type="ORF">QBC35DRAFT_535862</name>
</gene>
<keyword evidence="1" id="KW-0812">Transmembrane</keyword>
<evidence type="ECO:0000313" key="2">
    <source>
        <dbReference type="EMBL" id="KAK4183246.1"/>
    </source>
</evidence>
<evidence type="ECO:0000313" key="3">
    <source>
        <dbReference type="Proteomes" id="UP001302126"/>
    </source>
</evidence>
<dbReference type="Proteomes" id="UP001302126">
    <property type="component" value="Unassembled WGS sequence"/>
</dbReference>
<proteinExistence type="predicted"/>
<protein>
    <submittedName>
        <fullName evidence="2">Uncharacterized protein</fullName>
    </submittedName>
</protein>
<name>A0AAN7AC72_9PEZI</name>
<organism evidence="2 3">
    <name type="scientific">Podospora australis</name>
    <dbReference type="NCBI Taxonomy" id="1536484"/>
    <lineage>
        <taxon>Eukaryota</taxon>
        <taxon>Fungi</taxon>
        <taxon>Dikarya</taxon>
        <taxon>Ascomycota</taxon>
        <taxon>Pezizomycotina</taxon>
        <taxon>Sordariomycetes</taxon>
        <taxon>Sordariomycetidae</taxon>
        <taxon>Sordariales</taxon>
        <taxon>Podosporaceae</taxon>
        <taxon>Podospora</taxon>
    </lineage>
</organism>
<evidence type="ECO:0000256" key="1">
    <source>
        <dbReference type="SAM" id="Phobius"/>
    </source>
</evidence>
<dbReference type="AlphaFoldDB" id="A0AAN7AC72"/>
<keyword evidence="3" id="KW-1185">Reference proteome</keyword>
<comment type="caution">
    <text evidence="2">The sequence shown here is derived from an EMBL/GenBank/DDBJ whole genome shotgun (WGS) entry which is preliminary data.</text>
</comment>